<dbReference type="InParanoid" id="G0NCP7"/>
<gene>
    <name evidence="2" type="ORF">CAEBREN_04955</name>
</gene>
<dbReference type="AlphaFoldDB" id="G0NCP7"/>
<reference evidence="3" key="1">
    <citation type="submission" date="2011-07" db="EMBL/GenBank/DDBJ databases">
        <authorList>
            <consortium name="Caenorhabditis brenneri Sequencing and Analysis Consortium"/>
            <person name="Wilson R.K."/>
        </authorList>
    </citation>
    <scope>NUCLEOTIDE SEQUENCE [LARGE SCALE GENOMIC DNA]</scope>
    <source>
        <strain evidence="3">PB2801</strain>
    </source>
</reference>
<evidence type="ECO:0000313" key="3">
    <source>
        <dbReference type="Proteomes" id="UP000008068"/>
    </source>
</evidence>
<protein>
    <submittedName>
        <fullName evidence="2">Uncharacterized protein</fullName>
    </submittedName>
</protein>
<proteinExistence type="predicted"/>
<dbReference type="HOGENOM" id="CLU_1587967_0_0_1"/>
<evidence type="ECO:0000256" key="1">
    <source>
        <dbReference type="SAM" id="MobiDB-lite"/>
    </source>
</evidence>
<dbReference type="Proteomes" id="UP000008068">
    <property type="component" value="Unassembled WGS sequence"/>
</dbReference>
<sequence>MASRTKRKNVLEDDEDAPNDNGVAVVDVDDVEFGHKVTVSKDRSEKVFERSKKGTKDNYSIDNVVVTEKVYMTELESTGFTLEMRKHMIFVNGTHAEIALRPEAEIAELLEEQVESPDIKKQYKSLMKKIKSATKDCDSEGSEAKDAQKLESLKKELQEVSEPSVFCT</sequence>
<dbReference type="EMBL" id="GL379863">
    <property type="protein sequence ID" value="EGT57619.1"/>
    <property type="molecule type" value="Genomic_DNA"/>
</dbReference>
<dbReference type="InterPro" id="IPR027417">
    <property type="entry name" value="P-loop_NTPase"/>
</dbReference>
<feature type="region of interest" description="Disordered" evidence="1">
    <location>
        <begin position="1"/>
        <end position="22"/>
    </location>
</feature>
<dbReference type="Gene3D" id="3.40.50.300">
    <property type="entry name" value="P-loop containing nucleotide triphosphate hydrolases"/>
    <property type="match status" value="1"/>
</dbReference>
<accession>G0NCP7</accession>
<organism evidence="3">
    <name type="scientific">Caenorhabditis brenneri</name>
    <name type="common">Nematode worm</name>
    <dbReference type="NCBI Taxonomy" id="135651"/>
    <lineage>
        <taxon>Eukaryota</taxon>
        <taxon>Metazoa</taxon>
        <taxon>Ecdysozoa</taxon>
        <taxon>Nematoda</taxon>
        <taxon>Chromadorea</taxon>
        <taxon>Rhabditida</taxon>
        <taxon>Rhabditina</taxon>
        <taxon>Rhabditomorpha</taxon>
        <taxon>Rhabditoidea</taxon>
        <taxon>Rhabditidae</taxon>
        <taxon>Peloderinae</taxon>
        <taxon>Caenorhabditis</taxon>
    </lineage>
</organism>
<keyword evidence="3" id="KW-1185">Reference proteome</keyword>
<name>G0NCP7_CAEBE</name>
<evidence type="ECO:0000313" key="2">
    <source>
        <dbReference type="EMBL" id="EGT57619.1"/>
    </source>
</evidence>